<feature type="coiled-coil region" evidence="3">
    <location>
        <begin position="5"/>
        <end position="32"/>
    </location>
</feature>
<dbReference type="InterPro" id="IPR037118">
    <property type="entry name" value="Val-tRNA_synth_C_sf"/>
</dbReference>
<name>A0A348WAN4_9RHOB</name>
<evidence type="ECO:0000313" key="4">
    <source>
        <dbReference type="EMBL" id="HAR51596.1"/>
    </source>
</evidence>
<dbReference type="AlphaFoldDB" id="A0A348WAN4"/>
<gene>
    <name evidence="4" type="ORF">DCS45_06905</name>
</gene>
<comment type="caution">
    <text evidence="4">The sequence shown here is derived from an EMBL/GenBank/DDBJ whole genome shotgun (WGS) entry which is preliminary data.</text>
</comment>
<sequence>SRDALLALRAEVRKCESRVEKLQEMSEKLATKLADPALYDEDRVDEAAVWQRKYSEVCDGLERAEALWMRALEKLEAAEA</sequence>
<reference evidence="4 5" key="1">
    <citation type="journal article" date="2018" name="Nat. Biotechnol.">
        <title>A standardized bacterial taxonomy based on genome phylogeny substantially revises the tree of life.</title>
        <authorList>
            <person name="Parks D.H."/>
            <person name="Chuvochina M."/>
            <person name="Waite D.W."/>
            <person name="Rinke C."/>
            <person name="Skarshewski A."/>
            <person name="Chaumeil P.A."/>
            <person name="Hugenholtz P."/>
        </authorList>
    </citation>
    <scope>NUCLEOTIDE SEQUENCE [LARGE SCALE GENOMIC DNA]</scope>
    <source>
        <strain evidence="4">UBA9169</strain>
    </source>
</reference>
<accession>A0A348WAN4</accession>
<feature type="non-terminal residue" evidence="4">
    <location>
        <position position="1"/>
    </location>
</feature>
<evidence type="ECO:0000313" key="5">
    <source>
        <dbReference type="Proteomes" id="UP000264719"/>
    </source>
</evidence>
<keyword evidence="3" id="KW-0175">Coiled coil</keyword>
<dbReference type="EMBL" id="DMVW01000070">
    <property type="protein sequence ID" value="HAR51596.1"/>
    <property type="molecule type" value="Genomic_DNA"/>
</dbReference>
<keyword evidence="2" id="KW-0067">ATP-binding</keyword>
<evidence type="ECO:0000256" key="1">
    <source>
        <dbReference type="ARBA" id="ARBA00022741"/>
    </source>
</evidence>
<dbReference type="Gene3D" id="1.10.287.380">
    <property type="entry name" value="Valyl-tRNA synthetase, C-terminal domain"/>
    <property type="match status" value="1"/>
</dbReference>
<evidence type="ECO:0000256" key="3">
    <source>
        <dbReference type="SAM" id="Coils"/>
    </source>
</evidence>
<organism evidence="4 5">
    <name type="scientific">Roseovarius nubinhibens</name>
    <dbReference type="NCBI Taxonomy" id="314263"/>
    <lineage>
        <taxon>Bacteria</taxon>
        <taxon>Pseudomonadati</taxon>
        <taxon>Pseudomonadota</taxon>
        <taxon>Alphaproteobacteria</taxon>
        <taxon>Rhodobacterales</taxon>
        <taxon>Roseobacteraceae</taxon>
        <taxon>Roseovarius</taxon>
    </lineage>
</organism>
<protein>
    <submittedName>
        <fullName evidence="4">Glycosyl transferase family 1</fullName>
    </submittedName>
</protein>
<keyword evidence="1" id="KW-0547">Nucleotide-binding</keyword>
<dbReference type="Proteomes" id="UP000264719">
    <property type="component" value="Unassembled WGS sequence"/>
</dbReference>
<proteinExistence type="predicted"/>
<evidence type="ECO:0000256" key="2">
    <source>
        <dbReference type="ARBA" id="ARBA00022840"/>
    </source>
</evidence>
<dbReference type="GO" id="GO:0005524">
    <property type="term" value="F:ATP binding"/>
    <property type="evidence" value="ECO:0007669"/>
    <property type="project" value="UniProtKB-KW"/>
</dbReference>
<keyword evidence="4" id="KW-0808">Transferase</keyword>
<dbReference type="GO" id="GO:0016740">
    <property type="term" value="F:transferase activity"/>
    <property type="evidence" value="ECO:0007669"/>
    <property type="project" value="UniProtKB-KW"/>
</dbReference>